<dbReference type="SUPFAM" id="SSF48726">
    <property type="entry name" value="Immunoglobulin"/>
    <property type="match status" value="1"/>
</dbReference>
<keyword evidence="2" id="KW-1185">Reference proteome</keyword>
<keyword evidence="1" id="KW-1133">Transmembrane helix</keyword>
<evidence type="ECO:0000313" key="3">
    <source>
        <dbReference type="RefSeq" id="XP_015270432.1"/>
    </source>
</evidence>
<organism evidence="2 3">
    <name type="scientific">Gekko japonicus</name>
    <name type="common">Schlegel's Japanese gecko</name>
    <dbReference type="NCBI Taxonomy" id="146911"/>
    <lineage>
        <taxon>Eukaryota</taxon>
        <taxon>Metazoa</taxon>
        <taxon>Chordata</taxon>
        <taxon>Craniata</taxon>
        <taxon>Vertebrata</taxon>
        <taxon>Euteleostomi</taxon>
        <taxon>Lepidosauria</taxon>
        <taxon>Squamata</taxon>
        <taxon>Bifurcata</taxon>
        <taxon>Gekkota</taxon>
        <taxon>Gekkonidae</taxon>
        <taxon>Gekkoninae</taxon>
        <taxon>Gekko</taxon>
    </lineage>
</organism>
<dbReference type="RefSeq" id="XP_015270432.1">
    <property type="nucleotide sequence ID" value="XM_015414946.1"/>
</dbReference>
<dbReference type="InterPro" id="IPR036179">
    <property type="entry name" value="Ig-like_dom_sf"/>
</dbReference>
<reference evidence="3" key="1">
    <citation type="submission" date="2025-08" db="UniProtKB">
        <authorList>
            <consortium name="RefSeq"/>
        </authorList>
    </citation>
    <scope>IDENTIFICATION</scope>
</reference>
<name>A0ABM1K9P5_GEKJA</name>
<evidence type="ECO:0000313" key="2">
    <source>
        <dbReference type="Proteomes" id="UP000694871"/>
    </source>
</evidence>
<keyword evidence="1" id="KW-0472">Membrane</keyword>
<dbReference type="GeneID" id="107113595"/>
<feature type="transmembrane region" description="Helical" evidence="1">
    <location>
        <begin position="26"/>
        <end position="54"/>
    </location>
</feature>
<dbReference type="InterPro" id="IPR013783">
    <property type="entry name" value="Ig-like_fold"/>
</dbReference>
<protein>
    <submittedName>
        <fullName evidence="3">Uncharacterized protein LOC107113595</fullName>
    </submittedName>
</protein>
<keyword evidence="1" id="KW-0812">Transmembrane</keyword>
<dbReference type="Proteomes" id="UP000694871">
    <property type="component" value="Unplaced"/>
</dbReference>
<evidence type="ECO:0000256" key="1">
    <source>
        <dbReference type="SAM" id="Phobius"/>
    </source>
</evidence>
<sequence>MSIDPARRDVYMSSPRETKDISSNLCWWKIGLGVSLAGIAALTVVLIVVSLSAFQDSSQTDVYPMLFPARLCGSKDSSVLQSLYQLPKYNSCTSSEASCAAVPSEICVEIPKSPINAVVNQTAIIPVKIQVPKPDWDFIEVLWHHTRGTPQDFILKYGLRSCSPKSKPQLWWKRECHLLLEVMPAHRWRMSAMMNAWLIIWNVEVKHAGRYQVTVKSNNMKEACSFVDLKVTEDSKDIRMDGQNRTQKQQ</sequence>
<accession>A0ABM1K9P5</accession>
<proteinExistence type="predicted"/>
<dbReference type="Gene3D" id="2.60.40.10">
    <property type="entry name" value="Immunoglobulins"/>
    <property type="match status" value="1"/>
</dbReference>
<gene>
    <name evidence="3" type="primary">LOC107113595</name>
</gene>